<accession>A0A8C5B2P1</accession>
<dbReference type="InterPro" id="IPR008547">
    <property type="entry name" value="DUF829_TMEM53"/>
</dbReference>
<evidence type="ECO:0000313" key="3">
    <source>
        <dbReference type="Proteomes" id="UP000694546"/>
    </source>
</evidence>
<dbReference type="GeneTree" id="ENSGT00530000064743"/>
<evidence type="ECO:0000313" key="2">
    <source>
        <dbReference type="Ensembl" id="ENSGMOP00000040300.1"/>
    </source>
</evidence>
<reference evidence="2" key="1">
    <citation type="submission" date="2025-08" db="UniProtKB">
        <authorList>
            <consortium name="Ensembl"/>
        </authorList>
    </citation>
    <scope>IDENTIFICATION</scope>
</reference>
<feature type="region of interest" description="Disordered" evidence="1">
    <location>
        <begin position="34"/>
        <end position="66"/>
    </location>
</feature>
<dbReference type="AlphaFoldDB" id="A0A8C5B2P1"/>
<proteinExistence type="predicted"/>
<name>A0A8C5B2P1_GADMO</name>
<dbReference type="OMA" id="GVMHFLW"/>
<dbReference type="PANTHER" id="PTHR20908">
    <property type="entry name" value="LD15586P"/>
    <property type="match status" value="1"/>
</dbReference>
<protein>
    <submittedName>
        <fullName evidence="2">Uncharacterized protein</fullName>
    </submittedName>
</protein>
<sequence>MLKLYEGHERFGPIVLNRSAPAGPLTHKISSSITYHYHPDPHTPPPPGPSRSDTGGGPPPAPTPPSPAPRTLVLFLPWLGARPRPGQVRALYLGRGMDVLTVESGARLFLWPWGWLYGRDSTPLLVHAVSIGGYTFSTMLSHLAQGPERYARITERVRGHVYDSMVAGSLEHMAAGLGKTLFPRLEFLVRNAALFFFWLFRRHTADFYDSGVHVFRNNPVRAPALFFFCDNDVMCDPVAMETVMELWRGRGVAVDRRRWPVSVHAAHLRCHRDEYLAALEAFLSSLPTTPLAARKMLRNAEKLPTCMKLF</sequence>
<dbReference type="Pfam" id="PF05705">
    <property type="entry name" value="DUF829"/>
    <property type="match status" value="1"/>
</dbReference>
<dbReference type="PANTHER" id="PTHR20908:SF4">
    <property type="entry name" value="SI:DKEY-5I3.5"/>
    <property type="match status" value="1"/>
</dbReference>
<feature type="compositionally biased region" description="Pro residues" evidence="1">
    <location>
        <begin position="57"/>
        <end position="66"/>
    </location>
</feature>
<dbReference type="GO" id="GO:0017171">
    <property type="term" value="F:serine hydrolase activity"/>
    <property type="evidence" value="ECO:0007669"/>
    <property type="project" value="TreeGrafter"/>
</dbReference>
<dbReference type="InterPro" id="IPR029058">
    <property type="entry name" value="AB_hydrolase_fold"/>
</dbReference>
<organism evidence="2 3">
    <name type="scientific">Gadus morhua</name>
    <name type="common">Atlantic cod</name>
    <dbReference type="NCBI Taxonomy" id="8049"/>
    <lineage>
        <taxon>Eukaryota</taxon>
        <taxon>Metazoa</taxon>
        <taxon>Chordata</taxon>
        <taxon>Craniata</taxon>
        <taxon>Vertebrata</taxon>
        <taxon>Euteleostomi</taxon>
        <taxon>Actinopterygii</taxon>
        <taxon>Neopterygii</taxon>
        <taxon>Teleostei</taxon>
        <taxon>Neoteleostei</taxon>
        <taxon>Acanthomorphata</taxon>
        <taxon>Zeiogadaria</taxon>
        <taxon>Gadariae</taxon>
        <taxon>Gadiformes</taxon>
        <taxon>Gadoidei</taxon>
        <taxon>Gadidae</taxon>
        <taxon>Gadus</taxon>
    </lineage>
</organism>
<reference evidence="2" key="2">
    <citation type="submission" date="2025-09" db="UniProtKB">
        <authorList>
            <consortium name="Ensembl"/>
        </authorList>
    </citation>
    <scope>IDENTIFICATION</scope>
</reference>
<dbReference type="SUPFAM" id="SSF53474">
    <property type="entry name" value="alpha/beta-Hydrolases"/>
    <property type="match status" value="1"/>
</dbReference>
<dbReference type="Proteomes" id="UP000694546">
    <property type="component" value="Chromosome 19"/>
</dbReference>
<keyword evidence="3" id="KW-1185">Reference proteome</keyword>
<dbReference type="Ensembl" id="ENSGMOT00000039914.1">
    <property type="protein sequence ID" value="ENSGMOP00000040300.1"/>
    <property type="gene ID" value="ENSGMOG00000028590.1"/>
</dbReference>
<evidence type="ECO:0000256" key="1">
    <source>
        <dbReference type="SAM" id="MobiDB-lite"/>
    </source>
</evidence>